<proteinExistence type="predicted"/>
<dbReference type="EMBL" id="JABXOR010000184">
    <property type="protein sequence ID" value="NVO99161.1"/>
    <property type="molecule type" value="Genomic_DNA"/>
</dbReference>
<evidence type="ECO:0000259" key="1">
    <source>
        <dbReference type="Pfam" id="PF02486"/>
    </source>
</evidence>
<reference evidence="2 3" key="1">
    <citation type="submission" date="2020-06" db="EMBL/GenBank/DDBJ databases">
        <title>Photobacterium damselae subsp. damselae comparative genomics.</title>
        <authorList>
            <person name="Osorio C.R."/>
        </authorList>
    </citation>
    <scope>NUCLEOTIDE SEQUENCE [LARGE SCALE GENOMIC DNA]</scope>
    <source>
        <strain evidence="2 3">TW250/03</strain>
    </source>
</reference>
<organism evidence="2 3">
    <name type="scientific">Photobacterium damselae subsp. damselae</name>
    <name type="common">Listonella damsela</name>
    <dbReference type="NCBI Taxonomy" id="85581"/>
    <lineage>
        <taxon>Bacteria</taxon>
        <taxon>Pseudomonadati</taxon>
        <taxon>Pseudomonadota</taxon>
        <taxon>Gammaproteobacteria</taxon>
        <taxon>Vibrionales</taxon>
        <taxon>Vibrionaceae</taxon>
        <taxon>Photobacterium</taxon>
    </lineage>
</organism>
<dbReference type="Pfam" id="PF02486">
    <property type="entry name" value="Rep_trans"/>
    <property type="match status" value="1"/>
</dbReference>
<dbReference type="AlphaFoldDB" id="A0A850QLN8"/>
<sequence>MTALAMNKTDMDTRVVACDYLRFSVPLSNFKNLHRAGKSGCRVHESIGFTKMPVPSYKGKNLKGKAFDKALSDFQRETHLALMSRVRQFCKNVLGFYVSWNRGFGTNFYQDSFIISTADGTKAGVVCFGGNNDTVLFDISGSGCQFLFDNDRRKSNDERYLTPFILHWWLTSILEITLLKRIDLCMDFHDDYLTVNSARLAYKDMGFRRSTGKYPKCRDVIERDIDGNILGDTFYVGSRESLVFWRVYNKALQMGSNTNWVRVEAELKDISVDILLNMSGSFSGLCPFSASLESAPPQAIKFSRALKKAALTIEQKTRWLRRQCSGSISALLTHFQGDIGRVLSLMMRQDDIQELVMNESIGRLDIPVGSLDDLFIVATS</sequence>
<comment type="caution">
    <text evidence="2">The sequence shown here is derived from an EMBL/GenBank/DDBJ whole genome shotgun (WGS) entry which is preliminary data.</text>
</comment>
<evidence type="ECO:0000313" key="3">
    <source>
        <dbReference type="Proteomes" id="UP000533429"/>
    </source>
</evidence>
<protein>
    <submittedName>
        <fullName evidence="2">Replication initiation factor domain-containing protein</fullName>
    </submittedName>
</protein>
<name>A0A850QLN8_PHODD</name>
<keyword evidence="2" id="KW-0396">Initiation factor</keyword>
<keyword evidence="2" id="KW-0648">Protein biosynthesis</keyword>
<evidence type="ECO:0000313" key="2">
    <source>
        <dbReference type="EMBL" id="NVO99161.1"/>
    </source>
</evidence>
<dbReference type="InterPro" id="IPR003491">
    <property type="entry name" value="REP-like_C"/>
</dbReference>
<dbReference type="GO" id="GO:0003743">
    <property type="term" value="F:translation initiation factor activity"/>
    <property type="evidence" value="ECO:0007669"/>
    <property type="project" value="UniProtKB-KW"/>
</dbReference>
<gene>
    <name evidence="2" type="ORF">HWA77_02930</name>
</gene>
<accession>A0A850QLN8</accession>
<feature type="domain" description="Replication initiation protein-like C-terminal" evidence="1">
    <location>
        <begin position="179"/>
        <end position="343"/>
    </location>
</feature>
<dbReference type="Proteomes" id="UP000533429">
    <property type="component" value="Unassembled WGS sequence"/>
</dbReference>